<comment type="caution">
    <text evidence="2">The sequence shown here is derived from an EMBL/GenBank/DDBJ whole genome shotgun (WGS) entry which is preliminary data.</text>
</comment>
<protein>
    <recommendedName>
        <fullName evidence="4">NPP1 domain protein</fullName>
    </recommendedName>
</protein>
<dbReference type="InterPro" id="IPR008701">
    <property type="entry name" value="NPP1"/>
</dbReference>
<organism evidence="2 3">
    <name type="scientific">Fusarium oxysporum</name>
    <name type="common">Fusarium vascular wilt</name>
    <dbReference type="NCBI Taxonomy" id="5507"/>
    <lineage>
        <taxon>Eukaryota</taxon>
        <taxon>Fungi</taxon>
        <taxon>Dikarya</taxon>
        <taxon>Ascomycota</taxon>
        <taxon>Pezizomycotina</taxon>
        <taxon>Sordariomycetes</taxon>
        <taxon>Hypocreomycetidae</taxon>
        <taxon>Hypocreales</taxon>
        <taxon>Nectriaceae</taxon>
        <taxon>Fusarium</taxon>
        <taxon>Fusarium oxysporum species complex</taxon>
    </lineage>
</organism>
<reference evidence="2" key="1">
    <citation type="submission" date="2020-02" db="EMBL/GenBank/DDBJ databases">
        <title>Identification and distribution of gene clusters putatively required for synthesis of sphingolipid metabolism inhibitors in phylogenetically diverse species of the filamentous fungus Fusarium.</title>
        <authorList>
            <person name="Kim H.-S."/>
            <person name="Busman M."/>
            <person name="Brown D.W."/>
            <person name="Divon H."/>
            <person name="Uhlig S."/>
            <person name="Proctor R.H."/>
        </authorList>
    </citation>
    <scope>NUCLEOTIDE SEQUENCE [LARGE SCALE GENOMIC DNA]</scope>
    <source>
        <strain evidence="2">NRRL 39464</strain>
    </source>
</reference>
<dbReference type="AlphaFoldDB" id="A0A8H5EJ72"/>
<feature type="region of interest" description="Disordered" evidence="1">
    <location>
        <begin position="219"/>
        <end position="253"/>
    </location>
</feature>
<proteinExistence type="predicted"/>
<dbReference type="Pfam" id="PF05630">
    <property type="entry name" value="NPP1"/>
    <property type="match status" value="1"/>
</dbReference>
<evidence type="ECO:0000256" key="1">
    <source>
        <dbReference type="SAM" id="MobiDB-lite"/>
    </source>
</evidence>
<evidence type="ECO:0008006" key="4">
    <source>
        <dbReference type="Google" id="ProtNLM"/>
    </source>
</evidence>
<dbReference type="PANTHER" id="PTHR33657">
    <property type="entry name" value="DOMAIN PROTEIN, PUTATIVE (AFU_ORTHOLOGUE AFUA_5G00600)-RELATED"/>
    <property type="match status" value="1"/>
</dbReference>
<dbReference type="Proteomes" id="UP000558688">
    <property type="component" value="Unassembled WGS sequence"/>
</dbReference>
<evidence type="ECO:0000313" key="3">
    <source>
        <dbReference type="Proteomes" id="UP000558688"/>
    </source>
</evidence>
<name>A0A8H5EJ72_FUSOX</name>
<dbReference type="PANTHER" id="PTHR33657:SF6">
    <property type="entry name" value="SECRETED PROTEIN"/>
    <property type="match status" value="1"/>
</dbReference>
<evidence type="ECO:0000313" key="2">
    <source>
        <dbReference type="EMBL" id="KAF5261757.1"/>
    </source>
</evidence>
<accession>A0A8H5EJ72</accession>
<sequence length="402" mass="45056">MRASRQINHDTVRGFKTSVSNDFYGRSFKPFQPLLLSYKNSCYSYPAVDPNGDYSGGLDIGGSQTGSCRDSAGQTYVRGRWWNDRYAIMYAWYFPKDQNVVQIKGHRHDWEFVVVWINNPDDTKKKPELQGCSASAHGGFKKYAPVPGYDVKDWTHPRVKYYVDTAVFGTHSLDLTGDDGDMSRHIQWEQMTAAARDTLDNHNWGLQTLILNLNPEVEGEPSNIQQKSSSRGCRRVSSRRDGSKKVRRATGPEVSSSGVLRVVVWAAKAAEVGRTGSQGHEAQNVGALEARKSRLNRAGTTTQERARRRCQELVKLINFLEASITKKGQLSESLAAAVGVPKAPSAGAKENFVQERVETRFMYTSIQHIIGSKAHCVEPVTRQWDNRRGLHSSSRYVWASLP</sequence>
<dbReference type="EMBL" id="JAAFOW010001209">
    <property type="protein sequence ID" value="KAF5261757.1"/>
    <property type="molecule type" value="Genomic_DNA"/>
</dbReference>
<gene>
    <name evidence="2" type="ORF">FOXYS1_7540</name>
</gene>